<evidence type="ECO:0000256" key="10">
    <source>
        <dbReference type="SAM" id="Phobius"/>
    </source>
</evidence>
<protein>
    <submittedName>
        <fullName evidence="12">YidC/Oxa1 family membrane protein insertase</fullName>
    </submittedName>
</protein>
<comment type="subcellular location">
    <subcellularLocation>
        <location evidence="1">Cell membrane</location>
        <topology evidence="1">Multi-pass membrane protein</topology>
    </subcellularLocation>
    <subcellularLocation>
        <location evidence="9">Membrane</location>
        <topology evidence="9">Multi-pass membrane protein</topology>
    </subcellularLocation>
</comment>
<keyword evidence="8" id="KW-0143">Chaperone</keyword>
<dbReference type="GO" id="GO:0015031">
    <property type="term" value="P:protein transport"/>
    <property type="evidence" value="ECO:0007669"/>
    <property type="project" value="UniProtKB-KW"/>
</dbReference>
<accession>A0AAE3HHJ1</accession>
<sequence length="227" mass="26171">MKWGFIRVAILYDLLGKLLYGIYSLFQNYGLSIIAFTVVVKVFLLPLALKQTNSMKQMQTIQPKIQALQQKYKNDKQKLNEKMMELYKEHNYNPAGGCLPLLIQFPILIGLFRVLQNPQTYVFPEGTYQHVAQSFLWLPNLGNPDPYYILPVLAALTTYLSTKMMSTSNSGDQTQKTMNMIMPLMIGWISIRFPSGLALYWVVSNVFQMIQQYVMMRSVVSDKEVSR</sequence>
<evidence type="ECO:0000259" key="11">
    <source>
        <dbReference type="Pfam" id="PF02096"/>
    </source>
</evidence>
<dbReference type="GO" id="GO:0032977">
    <property type="term" value="F:membrane insertase activity"/>
    <property type="evidence" value="ECO:0007669"/>
    <property type="project" value="InterPro"/>
</dbReference>
<evidence type="ECO:0000313" key="12">
    <source>
        <dbReference type="EMBL" id="MCR1899248.1"/>
    </source>
</evidence>
<dbReference type="PANTHER" id="PTHR12428:SF65">
    <property type="entry name" value="CYTOCHROME C OXIDASE ASSEMBLY PROTEIN COX18, MITOCHONDRIAL"/>
    <property type="match status" value="1"/>
</dbReference>
<dbReference type="GO" id="GO:0051205">
    <property type="term" value="P:protein insertion into membrane"/>
    <property type="evidence" value="ECO:0007669"/>
    <property type="project" value="TreeGrafter"/>
</dbReference>
<evidence type="ECO:0000256" key="3">
    <source>
        <dbReference type="ARBA" id="ARBA00022475"/>
    </source>
</evidence>
<name>A0AAE3HHJ1_9FIRM</name>
<feature type="transmembrane region" description="Helical" evidence="10">
    <location>
        <begin position="5"/>
        <end position="23"/>
    </location>
</feature>
<comment type="similarity">
    <text evidence="9">Belongs to the OXA1/ALB3/YidC family.</text>
</comment>
<dbReference type="CDD" id="cd20070">
    <property type="entry name" value="5TM_YidC_Alb3"/>
    <property type="match status" value="1"/>
</dbReference>
<evidence type="ECO:0000313" key="13">
    <source>
        <dbReference type="Proteomes" id="UP001205748"/>
    </source>
</evidence>
<evidence type="ECO:0000256" key="8">
    <source>
        <dbReference type="ARBA" id="ARBA00023186"/>
    </source>
</evidence>
<dbReference type="PANTHER" id="PTHR12428">
    <property type="entry name" value="OXA1"/>
    <property type="match status" value="1"/>
</dbReference>
<keyword evidence="4 9" id="KW-0812">Transmembrane</keyword>
<reference evidence="12" key="1">
    <citation type="submission" date="2022-07" db="EMBL/GenBank/DDBJ databases">
        <title>Enhanced cultured diversity of the mouse gut microbiota enables custom-made synthetic communities.</title>
        <authorList>
            <person name="Afrizal A."/>
        </authorList>
    </citation>
    <scope>NUCLEOTIDE SEQUENCE</scope>
    <source>
        <strain evidence="12">DSM 28593</strain>
    </source>
</reference>
<evidence type="ECO:0000256" key="7">
    <source>
        <dbReference type="ARBA" id="ARBA00023136"/>
    </source>
</evidence>
<feature type="domain" description="Membrane insertase YidC/Oxa/ALB C-terminal" evidence="11">
    <location>
        <begin position="29"/>
        <end position="217"/>
    </location>
</feature>
<dbReference type="EMBL" id="JANKAS010000008">
    <property type="protein sequence ID" value="MCR1899248.1"/>
    <property type="molecule type" value="Genomic_DNA"/>
</dbReference>
<evidence type="ECO:0000256" key="9">
    <source>
        <dbReference type="RuleBase" id="RU003945"/>
    </source>
</evidence>
<evidence type="ECO:0000256" key="5">
    <source>
        <dbReference type="ARBA" id="ARBA00022927"/>
    </source>
</evidence>
<dbReference type="NCBIfam" id="TIGR03592">
    <property type="entry name" value="yidC_oxa1_cterm"/>
    <property type="match status" value="1"/>
</dbReference>
<gene>
    <name evidence="12" type="ORF">NSA47_09645</name>
</gene>
<dbReference type="InterPro" id="IPR028055">
    <property type="entry name" value="YidC/Oxa/ALB_C"/>
</dbReference>
<feature type="transmembrane region" description="Helical" evidence="10">
    <location>
        <begin position="183"/>
        <end position="203"/>
    </location>
</feature>
<dbReference type="Proteomes" id="UP001205748">
    <property type="component" value="Unassembled WGS sequence"/>
</dbReference>
<evidence type="ECO:0000256" key="6">
    <source>
        <dbReference type="ARBA" id="ARBA00022989"/>
    </source>
</evidence>
<keyword evidence="5" id="KW-0653">Protein transport</keyword>
<keyword evidence="7 10" id="KW-0472">Membrane</keyword>
<evidence type="ECO:0000256" key="2">
    <source>
        <dbReference type="ARBA" id="ARBA00022448"/>
    </source>
</evidence>
<keyword evidence="3" id="KW-1003">Cell membrane</keyword>
<proteinExistence type="inferred from homology"/>
<dbReference type="AlphaFoldDB" id="A0AAE3HHJ1"/>
<evidence type="ECO:0000256" key="1">
    <source>
        <dbReference type="ARBA" id="ARBA00004651"/>
    </source>
</evidence>
<feature type="transmembrane region" description="Helical" evidence="10">
    <location>
        <begin position="29"/>
        <end position="49"/>
    </location>
</feature>
<dbReference type="InterPro" id="IPR001708">
    <property type="entry name" value="YidC/ALB3/OXA1/COX18"/>
</dbReference>
<dbReference type="PRINTS" id="PR01900">
    <property type="entry name" value="YIDCPROTEIN"/>
</dbReference>
<keyword evidence="13" id="KW-1185">Reference proteome</keyword>
<keyword evidence="2" id="KW-0813">Transport</keyword>
<evidence type="ECO:0000256" key="4">
    <source>
        <dbReference type="ARBA" id="ARBA00022692"/>
    </source>
</evidence>
<dbReference type="InterPro" id="IPR047196">
    <property type="entry name" value="YidC_ALB_C"/>
</dbReference>
<keyword evidence="6 10" id="KW-1133">Transmembrane helix</keyword>
<comment type="caution">
    <text evidence="12">The sequence shown here is derived from an EMBL/GenBank/DDBJ whole genome shotgun (WGS) entry which is preliminary data.</text>
</comment>
<organism evidence="12 13">
    <name type="scientific">Irregularibacter muris</name>
    <dbReference type="NCBI Taxonomy" id="1796619"/>
    <lineage>
        <taxon>Bacteria</taxon>
        <taxon>Bacillati</taxon>
        <taxon>Bacillota</taxon>
        <taxon>Clostridia</taxon>
        <taxon>Eubacteriales</taxon>
        <taxon>Eubacteriaceae</taxon>
        <taxon>Irregularibacter</taxon>
    </lineage>
</organism>
<dbReference type="GO" id="GO:0005886">
    <property type="term" value="C:plasma membrane"/>
    <property type="evidence" value="ECO:0007669"/>
    <property type="project" value="UniProtKB-SubCell"/>
</dbReference>
<feature type="transmembrane region" description="Helical" evidence="10">
    <location>
        <begin position="92"/>
        <end position="115"/>
    </location>
</feature>
<dbReference type="RefSeq" id="WP_257531398.1">
    <property type="nucleotide sequence ID" value="NZ_JANKAS010000008.1"/>
</dbReference>
<dbReference type="Pfam" id="PF02096">
    <property type="entry name" value="60KD_IMP"/>
    <property type="match status" value="1"/>
</dbReference>